<dbReference type="SUPFAM" id="SSF81301">
    <property type="entry name" value="Nucleotidyltransferase"/>
    <property type="match status" value="1"/>
</dbReference>
<dbReference type="CDD" id="cd05403">
    <property type="entry name" value="NT_KNTase_like"/>
    <property type="match status" value="1"/>
</dbReference>
<dbReference type="InterPro" id="IPR041633">
    <property type="entry name" value="Polbeta"/>
</dbReference>
<gene>
    <name evidence="2" type="ORF">E4K67_27910</name>
</gene>
<dbReference type="AlphaFoldDB" id="A0A4Z0QWU0"/>
<reference evidence="2 3" key="1">
    <citation type="submission" date="2019-03" db="EMBL/GenBank/DDBJ databases">
        <title>Draft Genome Sequence of Desulfosporosinus fructosivorans Strain 63.6F, Isolated from Marine Sediment in the Baltic Sea.</title>
        <authorList>
            <person name="Hausmann B."/>
            <person name="Vandieken V."/>
            <person name="Pjevac P."/>
            <person name="Schreck K."/>
            <person name="Herbold C.W."/>
            <person name="Loy A."/>
        </authorList>
    </citation>
    <scope>NUCLEOTIDE SEQUENCE [LARGE SCALE GENOMIC DNA]</scope>
    <source>
        <strain evidence="2 3">63.6F</strain>
    </source>
</reference>
<name>A0A4Z0QWU0_9FIRM</name>
<accession>A0A4Z0QWU0</accession>
<sequence>MRKMRFKVMDKLMEKCKGAIAAFPEIELVYWFGSRAQGKGTPLSDWDFAVKYNKEMTWKEQLNIRSIIADTLETDAIDLVDWDQANLPLRYAVVQEGVLLISRNECLRVELETQTRSRYWDFEPCLKEHQEAFFRRIVDRGL</sequence>
<comment type="caution">
    <text evidence="2">The sequence shown here is derived from an EMBL/GenBank/DDBJ whole genome shotgun (WGS) entry which is preliminary data.</text>
</comment>
<organism evidence="2 3">
    <name type="scientific">Desulfosporosinus fructosivorans</name>
    <dbReference type="NCBI Taxonomy" id="2018669"/>
    <lineage>
        <taxon>Bacteria</taxon>
        <taxon>Bacillati</taxon>
        <taxon>Bacillota</taxon>
        <taxon>Clostridia</taxon>
        <taxon>Eubacteriales</taxon>
        <taxon>Desulfitobacteriaceae</taxon>
        <taxon>Desulfosporosinus</taxon>
    </lineage>
</organism>
<feature type="domain" description="Polymerase beta nucleotidyltransferase" evidence="1">
    <location>
        <begin position="14"/>
        <end position="105"/>
    </location>
</feature>
<dbReference type="Gene3D" id="3.30.460.10">
    <property type="entry name" value="Beta Polymerase, domain 2"/>
    <property type="match status" value="1"/>
</dbReference>
<dbReference type="Proteomes" id="UP000298460">
    <property type="component" value="Unassembled WGS sequence"/>
</dbReference>
<dbReference type="GO" id="GO:0016740">
    <property type="term" value="F:transferase activity"/>
    <property type="evidence" value="ECO:0007669"/>
    <property type="project" value="UniProtKB-KW"/>
</dbReference>
<dbReference type="InterPro" id="IPR043519">
    <property type="entry name" value="NT_sf"/>
</dbReference>
<keyword evidence="2" id="KW-0808">Transferase</keyword>
<dbReference type="EMBL" id="SPQQ01000023">
    <property type="protein sequence ID" value="TGE34978.1"/>
    <property type="molecule type" value="Genomic_DNA"/>
</dbReference>
<evidence type="ECO:0000259" key="1">
    <source>
        <dbReference type="Pfam" id="PF18765"/>
    </source>
</evidence>
<dbReference type="NCBIfam" id="NF047752">
    <property type="entry name" value="MntA_antitoxin"/>
    <property type="match status" value="1"/>
</dbReference>
<dbReference type="PANTHER" id="PTHR43852">
    <property type="entry name" value="NUCLEOTIDYLTRANSFERASE"/>
    <property type="match status" value="1"/>
</dbReference>
<dbReference type="Pfam" id="PF18765">
    <property type="entry name" value="Polbeta"/>
    <property type="match status" value="1"/>
</dbReference>
<evidence type="ECO:0000313" key="3">
    <source>
        <dbReference type="Proteomes" id="UP000298460"/>
    </source>
</evidence>
<evidence type="ECO:0000313" key="2">
    <source>
        <dbReference type="EMBL" id="TGE34978.1"/>
    </source>
</evidence>
<dbReference type="InterPro" id="IPR052930">
    <property type="entry name" value="TA_antitoxin_MntA"/>
</dbReference>
<proteinExistence type="predicted"/>
<dbReference type="PANTHER" id="PTHR43852:SF3">
    <property type="entry name" value="NUCLEOTIDYLTRANSFERASE"/>
    <property type="match status" value="1"/>
</dbReference>
<protein>
    <submittedName>
        <fullName evidence="2">Nucleotidyltransferase domain-containing protein</fullName>
    </submittedName>
</protein>
<keyword evidence="3" id="KW-1185">Reference proteome</keyword>